<dbReference type="PANTHER" id="PTHR15615:SF94">
    <property type="entry name" value="PHO85 CYCLIN-6-RELATED"/>
    <property type="match status" value="1"/>
</dbReference>
<comment type="caution">
    <text evidence="2">The sequence shown here is derived from an EMBL/GenBank/DDBJ whole genome shotgun (WGS) entry which is preliminary data.</text>
</comment>
<proteinExistence type="predicted"/>
<dbReference type="OrthoDB" id="1060854at2759"/>
<feature type="compositionally biased region" description="Polar residues" evidence="1">
    <location>
        <begin position="186"/>
        <end position="196"/>
    </location>
</feature>
<organism evidence="2 3">
    <name type="scientific">Apophysomyces ossiformis</name>
    <dbReference type="NCBI Taxonomy" id="679940"/>
    <lineage>
        <taxon>Eukaryota</taxon>
        <taxon>Fungi</taxon>
        <taxon>Fungi incertae sedis</taxon>
        <taxon>Mucoromycota</taxon>
        <taxon>Mucoromycotina</taxon>
        <taxon>Mucoromycetes</taxon>
        <taxon>Mucorales</taxon>
        <taxon>Mucorineae</taxon>
        <taxon>Mucoraceae</taxon>
        <taxon>Apophysomyces</taxon>
    </lineage>
</organism>
<dbReference type="AlphaFoldDB" id="A0A8H7ETP1"/>
<dbReference type="GO" id="GO:0005634">
    <property type="term" value="C:nucleus"/>
    <property type="evidence" value="ECO:0007669"/>
    <property type="project" value="TreeGrafter"/>
</dbReference>
<evidence type="ECO:0000313" key="3">
    <source>
        <dbReference type="Proteomes" id="UP000605846"/>
    </source>
</evidence>
<dbReference type="Gene3D" id="1.10.472.10">
    <property type="entry name" value="Cyclin-like"/>
    <property type="match status" value="1"/>
</dbReference>
<keyword evidence="3" id="KW-1185">Reference proteome</keyword>
<dbReference type="Proteomes" id="UP000605846">
    <property type="component" value="Unassembled WGS sequence"/>
</dbReference>
<dbReference type="InterPro" id="IPR013922">
    <property type="entry name" value="Cyclin_PHO80-like"/>
</dbReference>
<dbReference type="GO" id="GO:0000307">
    <property type="term" value="C:cyclin-dependent protein kinase holoenzyme complex"/>
    <property type="evidence" value="ECO:0007669"/>
    <property type="project" value="TreeGrafter"/>
</dbReference>
<protein>
    <submittedName>
        <fullName evidence="2">Uncharacterized protein</fullName>
    </submittedName>
</protein>
<name>A0A8H7ETP1_9FUNG</name>
<reference evidence="2" key="1">
    <citation type="submission" date="2020-01" db="EMBL/GenBank/DDBJ databases">
        <title>Genome Sequencing of Three Apophysomyces-Like Fungal Strains Confirms a Novel Fungal Genus in the Mucoromycota with divergent Burkholderia-like Endosymbiotic Bacteria.</title>
        <authorList>
            <person name="Stajich J.E."/>
            <person name="Macias A.M."/>
            <person name="Carter-House D."/>
            <person name="Lovett B."/>
            <person name="Kasson L.R."/>
            <person name="Berry K."/>
            <person name="Grigoriev I."/>
            <person name="Chang Y."/>
            <person name="Spatafora J."/>
            <person name="Kasson M.T."/>
        </authorList>
    </citation>
    <scope>NUCLEOTIDE SEQUENCE</scope>
    <source>
        <strain evidence="2">NRRL A-21654</strain>
    </source>
</reference>
<dbReference type="EMBL" id="JABAYA010000072">
    <property type="protein sequence ID" value="KAF7726757.1"/>
    <property type="molecule type" value="Genomic_DNA"/>
</dbReference>
<sequence>MARNSSGLRIDSYNIHRLVISGIMVASKFFSDVFFTNSRYAKVGGLPVAELNALELEFLHLNDFNLNVSIEELQQYGDQLLMHWVREEERQRENYRRKGLRTQYAEVRQTGRPMDYPSRSMSVDPYQARRQSLQPLHETMAYYSERLGAHQNPHTTMYDDIERSMERVYEAKAGSRSKYPEGCTGTKPSSYTQRQTWHIEQHHRLPTPPHHTVPSKETYYYSRTHLPNDS</sequence>
<dbReference type="PANTHER" id="PTHR15615">
    <property type="match status" value="1"/>
</dbReference>
<evidence type="ECO:0000256" key="1">
    <source>
        <dbReference type="SAM" id="MobiDB-lite"/>
    </source>
</evidence>
<feature type="region of interest" description="Disordered" evidence="1">
    <location>
        <begin position="172"/>
        <end position="230"/>
    </location>
</feature>
<accession>A0A8H7ETP1</accession>
<dbReference type="CDD" id="cd20558">
    <property type="entry name" value="CYCLIN_ScPCL7-like"/>
    <property type="match status" value="1"/>
</dbReference>
<dbReference type="GO" id="GO:0016538">
    <property type="term" value="F:cyclin-dependent protein serine/threonine kinase regulator activity"/>
    <property type="evidence" value="ECO:0007669"/>
    <property type="project" value="TreeGrafter"/>
</dbReference>
<evidence type="ECO:0000313" key="2">
    <source>
        <dbReference type="EMBL" id="KAF7726757.1"/>
    </source>
</evidence>
<dbReference type="Pfam" id="PF08613">
    <property type="entry name" value="Cyclin"/>
    <property type="match status" value="1"/>
</dbReference>
<gene>
    <name evidence="2" type="ORF">EC973_008445</name>
</gene>
<dbReference type="GO" id="GO:0019901">
    <property type="term" value="F:protein kinase binding"/>
    <property type="evidence" value="ECO:0007669"/>
    <property type="project" value="InterPro"/>
</dbReference>